<gene>
    <name evidence="2" type="ORF">AMETH_6303</name>
    <name evidence="3" type="ORF">AMETH_6362</name>
</gene>
<dbReference type="GO" id="GO:0003677">
    <property type="term" value="F:DNA binding"/>
    <property type="evidence" value="ECO:0007669"/>
    <property type="project" value="InterPro"/>
</dbReference>
<dbReference type="PANTHER" id="PTHR30461">
    <property type="entry name" value="DNA-INVERTASE FROM LAMBDOID PROPHAGE"/>
    <property type="match status" value="1"/>
</dbReference>
<dbReference type="InterPro" id="IPR011109">
    <property type="entry name" value="DNA_bind_recombinase_dom"/>
</dbReference>
<dbReference type="EMBL" id="CP009110">
    <property type="protein sequence ID" value="AIJ26454.1"/>
    <property type="molecule type" value="Genomic_DNA"/>
</dbReference>
<dbReference type="InterPro" id="IPR038109">
    <property type="entry name" value="DNA_bind_recomb_sf"/>
</dbReference>
<evidence type="ECO:0000313" key="3">
    <source>
        <dbReference type="EMBL" id="AIJ26454.1"/>
    </source>
</evidence>
<dbReference type="AlphaFoldDB" id="A0A076MZ24"/>
<evidence type="ECO:0000313" key="2">
    <source>
        <dbReference type="EMBL" id="AIJ26395.1"/>
    </source>
</evidence>
<proteinExistence type="predicted"/>
<dbReference type="Gene3D" id="3.40.50.1390">
    <property type="entry name" value="Resolvase, N-terminal catalytic domain"/>
    <property type="match status" value="1"/>
</dbReference>
<dbReference type="KEGG" id="amq:AMETH_6362"/>
<evidence type="ECO:0000259" key="1">
    <source>
        <dbReference type="PROSITE" id="PS51737"/>
    </source>
</evidence>
<dbReference type="Pfam" id="PF00239">
    <property type="entry name" value="Resolvase"/>
    <property type="match status" value="1"/>
</dbReference>
<dbReference type="InterPro" id="IPR036162">
    <property type="entry name" value="Resolvase-like_N_sf"/>
</dbReference>
<feature type="domain" description="Recombinase" evidence="1">
    <location>
        <begin position="137"/>
        <end position="260"/>
    </location>
</feature>
<reference evidence="3 4" key="1">
    <citation type="submission" date="2014-07" db="EMBL/GenBank/DDBJ databases">
        <title>Whole Genome Sequence of the Amycolatopsis methanolica 239.</title>
        <authorList>
            <person name="Tang B."/>
        </authorList>
    </citation>
    <scope>NUCLEOTIDE SEQUENCE [LARGE SCALE GENOMIC DNA]</scope>
    <source>
        <strain evidence="3 4">239</strain>
    </source>
</reference>
<dbReference type="KEGG" id="amq:AMETH_6303"/>
<dbReference type="PANTHER" id="PTHR30461:SF23">
    <property type="entry name" value="DNA RECOMBINASE-RELATED"/>
    <property type="match status" value="1"/>
</dbReference>
<protein>
    <submittedName>
        <fullName evidence="3">Recombinase</fullName>
    </submittedName>
</protein>
<sequence>MRRAKIRQWRTDHRGPYRDVGGASRHSRGSRGDFARLMQDLESGDFERGEILQLWEASRGSRRESEWLRLIELCEEHQVYIWVEVMGRLFNCADWRDRRALLDEALDASAEASKTSERTRDQLAVNAAEGLPHGIPGFGFIRKYDPKTGELIGQFPDPEAAPWVEEAFRRVAAGHSQRAIAEDFYQRGLRTRKGTKVTQQHMRSWLVNPAYAGLRVHSPGVRGNRSLKNAKALVTAQWEAIVQPDLFYAVQERLQANACTNTRPGAAVHLLSLIARCGVCGSPVAYIGGSRDAYRCNGNTHVSIRKGPLEELATDIALRFLADPRQYGALDQADDERDAEIERIRTQLAGVRAELAELKAKVRAGTLSVGFASDVAPGLEQRIAKLEREREQLARPSVLRGLIEPGPDVAERWQHTPIAARRAIMRLLFAKNVLGELHVMPAGRRQPFVPAEERVALVRDEPTEHGGLAG</sequence>
<dbReference type="InterPro" id="IPR006119">
    <property type="entry name" value="Resolv_N"/>
</dbReference>
<dbReference type="PROSITE" id="PS51737">
    <property type="entry name" value="RECOMBINASE_DNA_BIND"/>
    <property type="match status" value="1"/>
</dbReference>
<dbReference type="HOGENOM" id="CLU_010686_18_18_11"/>
<accession>A0A076MZ24</accession>
<dbReference type="Gene3D" id="3.90.1750.20">
    <property type="entry name" value="Putative Large Serine Recombinase, Chain B, Domain 2"/>
    <property type="match status" value="1"/>
</dbReference>
<dbReference type="InterPro" id="IPR050639">
    <property type="entry name" value="SSR_resolvase"/>
</dbReference>
<dbReference type="GO" id="GO:0000150">
    <property type="term" value="F:DNA strand exchange activity"/>
    <property type="evidence" value="ECO:0007669"/>
    <property type="project" value="InterPro"/>
</dbReference>
<dbReference type="EMBL" id="CP009110">
    <property type="protein sequence ID" value="AIJ26395.1"/>
    <property type="molecule type" value="Genomic_DNA"/>
</dbReference>
<keyword evidence="4" id="KW-1185">Reference proteome</keyword>
<name>A0A076MZ24_AMYME</name>
<dbReference type="Proteomes" id="UP000062973">
    <property type="component" value="Chromosome"/>
</dbReference>
<organism evidence="3 4">
    <name type="scientific">Amycolatopsis methanolica 239</name>
    <dbReference type="NCBI Taxonomy" id="1068978"/>
    <lineage>
        <taxon>Bacteria</taxon>
        <taxon>Bacillati</taxon>
        <taxon>Actinomycetota</taxon>
        <taxon>Actinomycetes</taxon>
        <taxon>Pseudonocardiales</taxon>
        <taxon>Pseudonocardiaceae</taxon>
        <taxon>Amycolatopsis</taxon>
        <taxon>Amycolatopsis methanolica group</taxon>
    </lineage>
</organism>
<dbReference type="Pfam" id="PF07508">
    <property type="entry name" value="Recombinase"/>
    <property type="match status" value="1"/>
</dbReference>
<dbReference type="eggNOG" id="COG1961">
    <property type="taxonomic scope" value="Bacteria"/>
</dbReference>
<dbReference type="PATRIC" id="fig|1068978.7.peg.6773"/>
<evidence type="ECO:0000313" key="4">
    <source>
        <dbReference type="Proteomes" id="UP000062973"/>
    </source>
</evidence>
<dbReference type="SUPFAM" id="SSF53041">
    <property type="entry name" value="Resolvase-like"/>
    <property type="match status" value="1"/>
</dbReference>
<dbReference type="STRING" id="1068978.AMETH_6303"/>